<evidence type="ECO:0000313" key="17">
    <source>
        <dbReference type="Proteomes" id="UP000812440"/>
    </source>
</evidence>
<dbReference type="GO" id="GO:0005615">
    <property type="term" value="C:extracellular space"/>
    <property type="evidence" value="ECO:0007669"/>
    <property type="project" value="TreeGrafter"/>
</dbReference>
<evidence type="ECO:0000256" key="1">
    <source>
        <dbReference type="ARBA" id="ARBA00004613"/>
    </source>
</evidence>
<dbReference type="PROSITE" id="PS51362">
    <property type="entry name" value="TGF_BETA_2"/>
    <property type="match status" value="1"/>
</dbReference>
<dbReference type="Pfam" id="PF00019">
    <property type="entry name" value="TGF_beta"/>
    <property type="match status" value="1"/>
</dbReference>
<dbReference type="OrthoDB" id="5949851at2759"/>
<dbReference type="EMBL" id="JAACNH010000006">
    <property type="protein sequence ID" value="KAG8441198.1"/>
    <property type="molecule type" value="Genomic_DNA"/>
</dbReference>
<organism evidence="16 17">
    <name type="scientific">Hymenochirus boettgeri</name>
    <name type="common">Congo dwarf clawed frog</name>
    <dbReference type="NCBI Taxonomy" id="247094"/>
    <lineage>
        <taxon>Eukaryota</taxon>
        <taxon>Metazoa</taxon>
        <taxon>Chordata</taxon>
        <taxon>Craniata</taxon>
        <taxon>Vertebrata</taxon>
        <taxon>Euteleostomi</taxon>
        <taxon>Amphibia</taxon>
        <taxon>Batrachia</taxon>
        <taxon>Anura</taxon>
        <taxon>Pipoidea</taxon>
        <taxon>Pipidae</taxon>
        <taxon>Pipinae</taxon>
        <taxon>Hymenochirus</taxon>
    </lineage>
</organism>
<keyword evidence="4" id="KW-0964">Secreted</keyword>
<keyword evidence="17" id="KW-1185">Reference proteome</keyword>
<evidence type="ECO:0000256" key="13">
    <source>
        <dbReference type="RuleBase" id="RU000354"/>
    </source>
</evidence>
<evidence type="ECO:0000256" key="3">
    <source>
        <dbReference type="ARBA" id="ARBA00022473"/>
    </source>
</evidence>
<comment type="function">
    <text evidence="11">Exhibits mesoderm-dorsalizing activity and neural-inducing activity, but lacks mesoderm-inducing activity. Regulates the expression of specific mesodermal and neural genes. Induces convergent extension movements at the embryonic midline by activating the fgf signaling pathway to induce t/bra expression in the organizer region. Acts with wnt11 to induce Spemann organizer cells and induce axis formation. The unprocessed protein antagonizes bmp-signaling.</text>
</comment>
<proteinExistence type="inferred from homology"/>
<evidence type="ECO:0000256" key="5">
    <source>
        <dbReference type="ARBA" id="ARBA00022685"/>
    </source>
</evidence>
<sequence>MTLINQLLCLILIPPIFGMPSVLHRRESVNPGSVLGLKDPPAHHGTSHSQDRKFPTFMMQLYQNIIRGNDKNLPTLEKTTLQESDTVQSFIAKSYRTVGNRWTLYFDMSSISRSDDLKLAELRICIPSFGKSRELTVEIYHAKNEKEIMFIGSFKSSLFMAVEDDCKVFNLTKVFQNYIMKGKSLILDEYIQAKGQNLRYLEAGPRKAEADKSDTAKRDQAHISNFTAEKIILVIFAKENPHDKPDPPSLAKKLYPSKYGLSDNNKISGFRRHRRNKMVKKQISASTLPPKPVEPSKPHCRKVDMFVDFHKIGWGSWVIYPRTYNAYRCEASCAVPMNETERATNYDYIKSLIPLNDLERAECPSCVPVKTRPLTMLYYENEDFVLRHHKEMIVEECGFI</sequence>
<gene>
    <name evidence="16" type="ORF">GDO86_006807</name>
</gene>
<evidence type="ECO:0000256" key="14">
    <source>
        <dbReference type="SAM" id="SignalP"/>
    </source>
</evidence>
<evidence type="ECO:0000256" key="11">
    <source>
        <dbReference type="ARBA" id="ARBA00049575"/>
    </source>
</evidence>
<dbReference type="InterPro" id="IPR001111">
    <property type="entry name" value="TGF-b_propeptide"/>
</dbReference>
<dbReference type="GO" id="GO:0005125">
    <property type="term" value="F:cytokine activity"/>
    <property type="evidence" value="ECO:0007669"/>
    <property type="project" value="TreeGrafter"/>
</dbReference>
<accession>A0A8T2JCE3</accession>
<feature type="signal peptide" evidence="14">
    <location>
        <begin position="1"/>
        <end position="18"/>
    </location>
</feature>
<comment type="subcellular location">
    <subcellularLocation>
        <location evidence="1">Secreted</location>
    </subcellularLocation>
</comment>
<dbReference type="Gene3D" id="2.10.90.10">
    <property type="entry name" value="Cystine-knot cytokines"/>
    <property type="match status" value="1"/>
</dbReference>
<comment type="similarity">
    <text evidence="2 13">Belongs to the TGF-beta family.</text>
</comment>
<dbReference type="Proteomes" id="UP000812440">
    <property type="component" value="Chromosome 3"/>
</dbReference>
<dbReference type="SMART" id="SM00204">
    <property type="entry name" value="TGFB"/>
    <property type="match status" value="1"/>
</dbReference>
<keyword evidence="7 13" id="KW-0339">Growth factor</keyword>
<evidence type="ECO:0000256" key="6">
    <source>
        <dbReference type="ARBA" id="ARBA00022729"/>
    </source>
</evidence>
<dbReference type="InterPro" id="IPR015615">
    <property type="entry name" value="TGF-beta-rel"/>
</dbReference>
<dbReference type="FunFam" id="2.10.90.10:FF:000026">
    <property type="entry name" value="Nodal homolog 3-A"/>
    <property type="match status" value="1"/>
</dbReference>
<keyword evidence="8" id="KW-1015">Disulfide bond</keyword>
<dbReference type="InterPro" id="IPR029034">
    <property type="entry name" value="Cystine-knot_cytokine"/>
</dbReference>
<dbReference type="Gene3D" id="2.60.120.970">
    <property type="match status" value="1"/>
</dbReference>
<evidence type="ECO:0000256" key="10">
    <source>
        <dbReference type="ARBA" id="ARBA00023218"/>
    </source>
</evidence>
<evidence type="ECO:0000256" key="9">
    <source>
        <dbReference type="ARBA" id="ARBA00023180"/>
    </source>
</evidence>
<reference evidence="16" key="1">
    <citation type="thesis" date="2020" institute="ProQuest LLC" country="789 East Eisenhower Parkway, Ann Arbor, MI, USA">
        <title>Comparative Genomics and Chromosome Evolution.</title>
        <authorList>
            <person name="Mudd A.B."/>
        </authorList>
    </citation>
    <scope>NUCLEOTIDE SEQUENCE</scope>
    <source>
        <strain evidence="16">Female2</strain>
        <tissue evidence="16">Blood</tissue>
    </source>
</reference>
<feature type="domain" description="TGF-beta family profile" evidence="15">
    <location>
        <begin position="272"/>
        <end position="400"/>
    </location>
</feature>
<protein>
    <recommendedName>
        <fullName evidence="15">TGF-beta family profile domain-containing protein</fullName>
    </recommendedName>
</protein>
<keyword evidence="5" id="KW-0165">Cleavage on pair of basic residues</keyword>
<dbReference type="PANTHER" id="PTHR11848">
    <property type="entry name" value="TGF-BETA FAMILY"/>
    <property type="match status" value="1"/>
</dbReference>
<dbReference type="AlphaFoldDB" id="A0A8T2JCE3"/>
<comment type="subunit">
    <text evidence="12">Monomer. The propeptide region interacts with bmp4 in a non-covalent manner.</text>
</comment>
<evidence type="ECO:0000313" key="16">
    <source>
        <dbReference type="EMBL" id="KAG8441198.1"/>
    </source>
</evidence>
<dbReference type="SUPFAM" id="SSF57501">
    <property type="entry name" value="Cystine-knot cytokines"/>
    <property type="match status" value="1"/>
</dbReference>
<evidence type="ECO:0000256" key="8">
    <source>
        <dbReference type="ARBA" id="ARBA00023157"/>
    </source>
</evidence>
<dbReference type="GO" id="GO:0008083">
    <property type="term" value="F:growth factor activity"/>
    <property type="evidence" value="ECO:0007669"/>
    <property type="project" value="UniProtKB-KW"/>
</dbReference>
<keyword evidence="10" id="KW-0306">Gastrulation</keyword>
<dbReference type="Pfam" id="PF00688">
    <property type="entry name" value="TGFb_propeptide"/>
    <property type="match status" value="1"/>
</dbReference>
<dbReference type="PANTHER" id="PTHR11848:SF295">
    <property type="entry name" value="NODAL HOMOLOG 3-C"/>
    <property type="match status" value="1"/>
</dbReference>
<comment type="caution">
    <text evidence="16">The sequence shown here is derived from an EMBL/GenBank/DDBJ whole genome shotgun (WGS) entry which is preliminary data.</text>
</comment>
<evidence type="ECO:0000259" key="15">
    <source>
        <dbReference type="PROSITE" id="PS51362"/>
    </source>
</evidence>
<keyword evidence="6 14" id="KW-0732">Signal</keyword>
<keyword evidence="9" id="KW-0325">Glycoprotein</keyword>
<dbReference type="InterPro" id="IPR001839">
    <property type="entry name" value="TGF-b_C"/>
</dbReference>
<dbReference type="GO" id="GO:0007369">
    <property type="term" value="P:gastrulation"/>
    <property type="evidence" value="ECO:0007669"/>
    <property type="project" value="UniProtKB-KW"/>
</dbReference>
<keyword evidence="3" id="KW-0217">Developmental protein</keyword>
<feature type="chain" id="PRO_5035831512" description="TGF-beta family profile domain-containing protein" evidence="14">
    <location>
        <begin position="19"/>
        <end position="400"/>
    </location>
</feature>
<name>A0A8T2JCE3_9PIPI</name>
<evidence type="ECO:0000256" key="12">
    <source>
        <dbReference type="ARBA" id="ARBA00049717"/>
    </source>
</evidence>
<evidence type="ECO:0000256" key="2">
    <source>
        <dbReference type="ARBA" id="ARBA00006656"/>
    </source>
</evidence>
<evidence type="ECO:0000256" key="7">
    <source>
        <dbReference type="ARBA" id="ARBA00023030"/>
    </source>
</evidence>
<evidence type="ECO:0000256" key="4">
    <source>
        <dbReference type="ARBA" id="ARBA00022525"/>
    </source>
</evidence>